<gene>
    <name evidence="2" type="ORF">C8A03DRAFT_46218</name>
</gene>
<comment type="caution">
    <text evidence="2">The sequence shown here is derived from an EMBL/GenBank/DDBJ whole genome shotgun (WGS) entry which is preliminary data.</text>
</comment>
<dbReference type="InterPro" id="IPR029044">
    <property type="entry name" value="Nucleotide-diphossugar_trans"/>
</dbReference>
<dbReference type="EMBL" id="MU860246">
    <property type="protein sequence ID" value="KAK4235681.1"/>
    <property type="molecule type" value="Genomic_DNA"/>
</dbReference>
<name>A0AAN7H5B0_9PEZI</name>
<sequence>MAKLKHMSSTPSRYRLLVLPLTALFIYFLFSIVSLLRQGQYASTEDPVSRYQLPQETLEREFYSWEKSDSIIPEKTYKPAPEPGIPVSDPFPLLSRNPPPKRSLLQAPKISRPPRRHYPEQTPLFIGFTRNWPQLLQCVVSYIAAGWPPEDIYVIENTGVMHANRDGRLTLQNPFYLNHTQLAMLGVRVIITPTLLTFSQLQNFYLWTALSLNYPYFFWSHQDVLVFSNETTTASSPSSLYSNAVRTLRYLLSPAAPRWAHHFFAYDHLTLVHRDAVLAAGAWDTHIAYYASDCDMYVRLMLAGYWQGESEAGIILDVASVMEDVGALLRIPGVRARLPGDNDYYDGEEEGEYGGREWIDKHGETWERLLQLGYRMEREKYHGGNGHRNTWQRRQRGGQGEPFYRDPDGFEQGVKMFIDTGRSVFAEKWGHRGCDIAKAGIRPEDAWRLERDWDPENEGLGYQGGSW</sequence>
<reference evidence="2" key="2">
    <citation type="submission" date="2023-05" db="EMBL/GenBank/DDBJ databases">
        <authorList>
            <consortium name="Lawrence Berkeley National Laboratory"/>
            <person name="Steindorff A."/>
            <person name="Hensen N."/>
            <person name="Bonometti L."/>
            <person name="Westerberg I."/>
            <person name="Brannstrom I.O."/>
            <person name="Guillou S."/>
            <person name="Cros-Aarteil S."/>
            <person name="Calhoun S."/>
            <person name="Haridas S."/>
            <person name="Kuo A."/>
            <person name="Mondo S."/>
            <person name="Pangilinan J."/>
            <person name="Riley R."/>
            <person name="Labutti K."/>
            <person name="Andreopoulos B."/>
            <person name="Lipzen A."/>
            <person name="Chen C."/>
            <person name="Yanf M."/>
            <person name="Daum C."/>
            <person name="Ng V."/>
            <person name="Clum A."/>
            <person name="Ohm R."/>
            <person name="Martin F."/>
            <person name="Silar P."/>
            <person name="Natvig D."/>
            <person name="Lalanne C."/>
            <person name="Gautier V."/>
            <person name="Ament-Velasquez S.L."/>
            <person name="Kruys A."/>
            <person name="Hutchinson M.I."/>
            <person name="Powell A.J."/>
            <person name="Barry K."/>
            <person name="Miller A.N."/>
            <person name="Grigoriev I.V."/>
            <person name="Debuchy R."/>
            <person name="Gladieux P."/>
            <person name="Thoren M.H."/>
            <person name="Johannesson H."/>
        </authorList>
    </citation>
    <scope>NUCLEOTIDE SEQUENCE</scope>
    <source>
        <strain evidence="2">CBS 532.94</strain>
    </source>
</reference>
<dbReference type="Proteomes" id="UP001303760">
    <property type="component" value="Unassembled WGS sequence"/>
</dbReference>
<reference evidence="2" key="1">
    <citation type="journal article" date="2023" name="Mol. Phylogenet. Evol.">
        <title>Genome-scale phylogeny and comparative genomics of the fungal order Sordariales.</title>
        <authorList>
            <person name="Hensen N."/>
            <person name="Bonometti L."/>
            <person name="Westerberg I."/>
            <person name="Brannstrom I.O."/>
            <person name="Guillou S."/>
            <person name="Cros-Aarteil S."/>
            <person name="Calhoun S."/>
            <person name="Haridas S."/>
            <person name="Kuo A."/>
            <person name="Mondo S."/>
            <person name="Pangilinan J."/>
            <person name="Riley R."/>
            <person name="LaButti K."/>
            <person name="Andreopoulos B."/>
            <person name="Lipzen A."/>
            <person name="Chen C."/>
            <person name="Yan M."/>
            <person name="Daum C."/>
            <person name="Ng V."/>
            <person name="Clum A."/>
            <person name="Steindorff A."/>
            <person name="Ohm R.A."/>
            <person name="Martin F."/>
            <person name="Silar P."/>
            <person name="Natvig D.O."/>
            <person name="Lalanne C."/>
            <person name="Gautier V."/>
            <person name="Ament-Velasquez S.L."/>
            <person name="Kruys A."/>
            <person name="Hutchinson M.I."/>
            <person name="Powell A.J."/>
            <person name="Barry K."/>
            <person name="Miller A.N."/>
            <person name="Grigoriev I.V."/>
            <person name="Debuchy R."/>
            <person name="Gladieux P."/>
            <person name="Hiltunen Thoren M."/>
            <person name="Johannesson H."/>
        </authorList>
    </citation>
    <scope>NUCLEOTIDE SEQUENCE</scope>
    <source>
        <strain evidence="2">CBS 532.94</strain>
    </source>
</reference>
<protein>
    <submittedName>
        <fullName evidence="2">Uncharacterized protein</fullName>
    </submittedName>
</protein>
<evidence type="ECO:0000313" key="3">
    <source>
        <dbReference type="Proteomes" id="UP001303760"/>
    </source>
</evidence>
<feature type="region of interest" description="Disordered" evidence="1">
    <location>
        <begin position="382"/>
        <end position="405"/>
    </location>
</feature>
<organism evidence="2 3">
    <name type="scientific">Achaetomium macrosporum</name>
    <dbReference type="NCBI Taxonomy" id="79813"/>
    <lineage>
        <taxon>Eukaryota</taxon>
        <taxon>Fungi</taxon>
        <taxon>Dikarya</taxon>
        <taxon>Ascomycota</taxon>
        <taxon>Pezizomycotina</taxon>
        <taxon>Sordariomycetes</taxon>
        <taxon>Sordariomycetidae</taxon>
        <taxon>Sordariales</taxon>
        <taxon>Chaetomiaceae</taxon>
        <taxon>Achaetomium</taxon>
    </lineage>
</organism>
<proteinExistence type="predicted"/>
<dbReference type="AlphaFoldDB" id="A0AAN7H5B0"/>
<dbReference type="SUPFAM" id="SSF53448">
    <property type="entry name" value="Nucleotide-diphospho-sugar transferases"/>
    <property type="match status" value="1"/>
</dbReference>
<keyword evidence="3" id="KW-1185">Reference proteome</keyword>
<accession>A0AAN7H5B0</accession>
<evidence type="ECO:0000313" key="2">
    <source>
        <dbReference type="EMBL" id="KAK4235681.1"/>
    </source>
</evidence>
<evidence type="ECO:0000256" key="1">
    <source>
        <dbReference type="SAM" id="MobiDB-lite"/>
    </source>
</evidence>